<feature type="domain" description="Histidine kinase" evidence="8">
    <location>
        <begin position="707"/>
        <end position="799"/>
    </location>
</feature>
<keyword evidence="10" id="KW-1185">Reference proteome</keyword>
<sequence length="808" mass="90381">MTTNGFFDIMQLTHVFSLALSIFNLMAFLWLACTVWLNGDRRSMIARVGVVGLILSALFFFIHALLISGPYAQSASLVTADTLWRLIWLPALGVPYIWFMIGLHYASLINVKWERRRPLLLLCSALLGGSVLLLLVLNQATFTFARSIRLFAYDDIPQDTSTGYFSPLVLLPIMFLVYVTFCAIGPWFTPGRVARLLKVLLFFLIGKRTRLRKVSLGNNIVDAFWEDKMEAEQLEEPVLSWHQARPGLLLAALLMVALTTSLGGLGVWSMVNWLRHGKIQPASLPVSGHQAEMLPLNLMIIDILAVGCVACILLLIGYSVVRHGILIERPLARRGFFEQWRGIVIVSCVVAVGIACFVAITRSNVSGLLILTSLATGTYALFTWSNYTAHDRYISMLRPFLRSTTLSHWLKTDLRKTEQNMEDLFFHLCKDVLAVECARLDVLAGPIKRRFSYRWHEEEESETQEKPLLERQQTTPQRAVSVSNERRTSRLRKLYRVQAYRIQLRLQGREALCWVVPIYDDLGLVAKLYLGPREDGAGFTDEDMDLAHACGQRILDTLRDHEAMLAVAGLLRRRTVDVKLLGAQQRRVLHDEILPQMHLALLKLETMRPFIMGRQEVINSHQAEQSFNDAVTIISDAHRQLAAMMRATVTSAPHRLERDGMMQAIHTLITQDFRQSFDEVEWQVPQETARTIDDMVPPAIAELIFAAVQEALRNAARHARGADVHRKLKLTLSASCDPDLEVIVADDGVGILSASNTTTGTGGGLLTHSALLAIVGGSLTIQSEPSHGVAVRLVLPASTFAPGRLSIM</sequence>
<dbReference type="RefSeq" id="WP_201368556.1">
    <property type="nucleotide sequence ID" value="NZ_BNJG01000001.1"/>
</dbReference>
<evidence type="ECO:0000256" key="4">
    <source>
        <dbReference type="ARBA" id="ARBA00022777"/>
    </source>
</evidence>
<evidence type="ECO:0000256" key="3">
    <source>
        <dbReference type="ARBA" id="ARBA00022679"/>
    </source>
</evidence>
<protein>
    <recommendedName>
        <fullName evidence="2">histidine kinase</fullName>
        <ecNumber evidence="2">2.7.13.3</ecNumber>
    </recommendedName>
</protein>
<dbReference type="SMART" id="SM00387">
    <property type="entry name" value="HATPase_c"/>
    <property type="match status" value="1"/>
</dbReference>
<keyword evidence="3" id="KW-0808">Transferase</keyword>
<dbReference type="SUPFAM" id="SSF55874">
    <property type="entry name" value="ATPase domain of HSP90 chaperone/DNA topoisomerase II/histidine kinase"/>
    <property type="match status" value="1"/>
</dbReference>
<evidence type="ECO:0000259" key="8">
    <source>
        <dbReference type="PROSITE" id="PS50109"/>
    </source>
</evidence>
<evidence type="ECO:0000256" key="7">
    <source>
        <dbReference type="SAM" id="Phobius"/>
    </source>
</evidence>
<dbReference type="InterPro" id="IPR036890">
    <property type="entry name" value="HATPase_C_sf"/>
</dbReference>
<keyword evidence="4" id="KW-0418">Kinase</keyword>
<gene>
    <name evidence="9" type="ORF">KSB_00340</name>
</gene>
<evidence type="ECO:0000256" key="5">
    <source>
        <dbReference type="ARBA" id="ARBA00023012"/>
    </source>
</evidence>
<keyword evidence="7" id="KW-1133">Transmembrane helix</keyword>
<comment type="catalytic activity">
    <reaction evidence="1">
        <text>ATP + protein L-histidine = ADP + protein N-phospho-L-histidine.</text>
        <dbReference type="EC" id="2.7.13.3"/>
    </reaction>
</comment>
<feature type="transmembrane region" description="Helical" evidence="7">
    <location>
        <begin position="164"/>
        <end position="188"/>
    </location>
</feature>
<dbReference type="Pfam" id="PF02518">
    <property type="entry name" value="HATPase_c"/>
    <property type="match status" value="1"/>
</dbReference>
<dbReference type="InterPro" id="IPR003594">
    <property type="entry name" value="HATPase_dom"/>
</dbReference>
<feature type="transmembrane region" description="Helical" evidence="7">
    <location>
        <begin position="44"/>
        <end position="67"/>
    </location>
</feature>
<feature type="compositionally biased region" description="Polar residues" evidence="6">
    <location>
        <begin position="471"/>
        <end position="483"/>
    </location>
</feature>
<reference evidence="9 10" key="1">
    <citation type="journal article" date="2021" name="Int. J. Syst. Evol. Microbiol.">
        <title>Reticulibacter mediterranei gen. nov., sp. nov., within the new family Reticulibacteraceae fam. nov., and Ktedonospora formicarum gen. nov., sp. nov., Ktedonobacter robiniae sp. nov., Dictyobacter formicarum sp. nov. and Dictyobacter arantiisoli sp. nov., belonging to the class Ktedonobacteria.</title>
        <authorList>
            <person name="Yabe S."/>
            <person name="Zheng Y."/>
            <person name="Wang C.M."/>
            <person name="Sakai Y."/>
            <person name="Abe K."/>
            <person name="Yokota A."/>
            <person name="Donadio S."/>
            <person name="Cavaletti L."/>
            <person name="Monciardini P."/>
        </authorList>
    </citation>
    <scope>NUCLEOTIDE SEQUENCE [LARGE SCALE GENOMIC DNA]</scope>
    <source>
        <strain evidence="9 10">SOSP1-30</strain>
    </source>
</reference>
<feature type="transmembrane region" description="Helical" evidence="7">
    <location>
        <begin position="119"/>
        <end position="144"/>
    </location>
</feature>
<keyword evidence="7" id="KW-0812">Transmembrane</keyword>
<dbReference type="EMBL" id="BNJG01000001">
    <property type="protein sequence ID" value="GHO51559.1"/>
    <property type="molecule type" value="Genomic_DNA"/>
</dbReference>
<evidence type="ECO:0000256" key="2">
    <source>
        <dbReference type="ARBA" id="ARBA00012438"/>
    </source>
</evidence>
<evidence type="ECO:0000256" key="1">
    <source>
        <dbReference type="ARBA" id="ARBA00000085"/>
    </source>
</evidence>
<dbReference type="PROSITE" id="PS50109">
    <property type="entry name" value="HIS_KIN"/>
    <property type="match status" value="1"/>
</dbReference>
<dbReference type="EC" id="2.7.13.3" evidence="2"/>
<proteinExistence type="predicted"/>
<feature type="transmembrane region" description="Helical" evidence="7">
    <location>
        <begin position="12"/>
        <end position="37"/>
    </location>
</feature>
<feature type="transmembrane region" description="Helical" evidence="7">
    <location>
        <begin position="87"/>
        <end position="107"/>
    </location>
</feature>
<organism evidence="9 10">
    <name type="scientific">Ktedonobacter robiniae</name>
    <dbReference type="NCBI Taxonomy" id="2778365"/>
    <lineage>
        <taxon>Bacteria</taxon>
        <taxon>Bacillati</taxon>
        <taxon>Chloroflexota</taxon>
        <taxon>Ktedonobacteria</taxon>
        <taxon>Ktedonobacterales</taxon>
        <taxon>Ktedonobacteraceae</taxon>
        <taxon>Ktedonobacter</taxon>
    </lineage>
</organism>
<dbReference type="PANTHER" id="PTHR24421">
    <property type="entry name" value="NITRATE/NITRITE SENSOR PROTEIN NARX-RELATED"/>
    <property type="match status" value="1"/>
</dbReference>
<dbReference type="InterPro" id="IPR005467">
    <property type="entry name" value="His_kinase_dom"/>
</dbReference>
<accession>A0ABQ3UFQ9</accession>
<feature type="transmembrane region" description="Helical" evidence="7">
    <location>
        <begin position="342"/>
        <end position="361"/>
    </location>
</feature>
<keyword evidence="5" id="KW-0902">Two-component regulatory system</keyword>
<feature type="region of interest" description="Disordered" evidence="6">
    <location>
        <begin position="462"/>
        <end position="485"/>
    </location>
</feature>
<evidence type="ECO:0000313" key="10">
    <source>
        <dbReference type="Proteomes" id="UP000654345"/>
    </source>
</evidence>
<feature type="transmembrane region" description="Helical" evidence="7">
    <location>
        <begin position="294"/>
        <end position="321"/>
    </location>
</feature>
<dbReference type="PANTHER" id="PTHR24421:SF10">
    <property type="entry name" value="NITRATE_NITRITE SENSOR PROTEIN NARQ"/>
    <property type="match status" value="1"/>
</dbReference>
<comment type="caution">
    <text evidence="9">The sequence shown here is derived from an EMBL/GenBank/DDBJ whole genome shotgun (WGS) entry which is preliminary data.</text>
</comment>
<dbReference type="InterPro" id="IPR050482">
    <property type="entry name" value="Sensor_HK_TwoCompSys"/>
</dbReference>
<evidence type="ECO:0000256" key="6">
    <source>
        <dbReference type="SAM" id="MobiDB-lite"/>
    </source>
</evidence>
<name>A0ABQ3UFQ9_9CHLR</name>
<feature type="transmembrane region" description="Helical" evidence="7">
    <location>
        <begin position="248"/>
        <end position="274"/>
    </location>
</feature>
<dbReference type="Proteomes" id="UP000654345">
    <property type="component" value="Unassembled WGS sequence"/>
</dbReference>
<keyword evidence="7" id="KW-0472">Membrane</keyword>
<dbReference type="Gene3D" id="3.30.565.10">
    <property type="entry name" value="Histidine kinase-like ATPase, C-terminal domain"/>
    <property type="match status" value="1"/>
</dbReference>
<evidence type="ECO:0000313" key="9">
    <source>
        <dbReference type="EMBL" id="GHO51559.1"/>
    </source>
</evidence>